<accession>A0A438N273</accession>
<dbReference type="EMBL" id="NAJM01000026">
    <property type="protein sequence ID" value="RVX69829.1"/>
    <property type="molecule type" value="Genomic_DNA"/>
</dbReference>
<dbReference type="VEuPathDB" id="FungiDB:PV10_07933"/>
<comment type="caution">
    <text evidence="1">The sequence shown here is derived from an EMBL/GenBank/DDBJ whole genome shotgun (WGS) entry which is preliminary data.</text>
</comment>
<sequence>MGQPLQDVWPVLFGSLSTTFESAKTDAVFGDQDQAVANKELTRAVIDIVQISDSLRLRRKWQLTRAPSDRYAHDEPFWALYFPYPQIEADGTVDHPTSRRRHVRWRLWLERN</sequence>
<protein>
    <submittedName>
        <fullName evidence="1">Uncharacterized protein</fullName>
    </submittedName>
</protein>
<name>A0A438N273_EXOME</name>
<evidence type="ECO:0000313" key="1">
    <source>
        <dbReference type="EMBL" id="RVX69829.1"/>
    </source>
</evidence>
<gene>
    <name evidence="1" type="ORF">B0A52_05663</name>
</gene>
<evidence type="ECO:0000313" key="2">
    <source>
        <dbReference type="Proteomes" id="UP000288859"/>
    </source>
</evidence>
<organism evidence="1 2">
    <name type="scientific">Exophiala mesophila</name>
    <name type="common">Black yeast-like fungus</name>
    <dbReference type="NCBI Taxonomy" id="212818"/>
    <lineage>
        <taxon>Eukaryota</taxon>
        <taxon>Fungi</taxon>
        <taxon>Dikarya</taxon>
        <taxon>Ascomycota</taxon>
        <taxon>Pezizomycotina</taxon>
        <taxon>Eurotiomycetes</taxon>
        <taxon>Chaetothyriomycetidae</taxon>
        <taxon>Chaetothyriales</taxon>
        <taxon>Herpotrichiellaceae</taxon>
        <taxon>Exophiala</taxon>
    </lineage>
</organism>
<proteinExistence type="predicted"/>
<dbReference type="OrthoDB" id="60033at2759"/>
<dbReference type="AlphaFoldDB" id="A0A438N273"/>
<dbReference type="Proteomes" id="UP000288859">
    <property type="component" value="Unassembled WGS sequence"/>
</dbReference>
<reference evidence="1 2" key="1">
    <citation type="submission" date="2017-03" db="EMBL/GenBank/DDBJ databases">
        <title>Genomes of endolithic fungi from Antarctica.</title>
        <authorList>
            <person name="Coleine C."/>
            <person name="Masonjones S."/>
            <person name="Stajich J.E."/>
        </authorList>
    </citation>
    <scope>NUCLEOTIDE SEQUENCE [LARGE SCALE GENOMIC DNA]</scope>
    <source>
        <strain evidence="1 2">CCFEE 6314</strain>
    </source>
</reference>